<dbReference type="AlphaFoldDB" id="A0A0K2T527"/>
<accession>A0A0K2T527</accession>
<name>A0A0K2T527_LEPSM</name>
<reference evidence="1" key="1">
    <citation type="submission" date="2014-05" db="EMBL/GenBank/DDBJ databases">
        <authorList>
            <person name="Chronopoulou M."/>
        </authorList>
    </citation>
    <scope>NUCLEOTIDE SEQUENCE</scope>
    <source>
        <tissue evidence="1">Whole organism</tissue>
    </source>
</reference>
<sequence length="69" mass="7895">MYYLYLFVSSCFMNLYKFASLNGLFHLGEEGAKVAKPSIRKLKILHIISLHIVVNSLRAVHIIIVFEGQ</sequence>
<proteinExistence type="predicted"/>
<evidence type="ECO:0000313" key="1">
    <source>
        <dbReference type="EMBL" id="CDW20692.1"/>
    </source>
</evidence>
<dbReference type="EMBL" id="HACA01003331">
    <property type="protein sequence ID" value="CDW20692.1"/>
    <property type="molecule type" value="Transcribed_RNA"/>
</dbReference>
<protein>
    <submittedName>
        <fullName evidence="1">Uncharacterized protein</fullName>
    </submittedName>
</protein>
<organism evidence="1">
    <name type="scientific">Lepeophtheirus salmonis</name>
    <name type="common">Salmon louse</name>
    <name type="synonym">Caligus salmonis</name>
    <dbReference type="NCBI Taxonomy" id="72036"/>
    <lineage>
        <taxon>Eukaryota</taxon>
        <taxon>Metazoa</taxon>
        <taxon>Ecdysozoa</taxon>
        <taxon>Arthropoda</taxon>
        <taxon>Crustacea</taxon>
        <taxon>Multicrustacea</taxon>
        <taxon>Hexanauplia</taxon>
        <taxon>Copepoda</taxon>
        <taxon>Siphonostomatoida</taxon>
        <taxon>Caligidae</taxon>
        <taxon>Lepeophtheirus</taxon>
    </lineage>
</organism>